<comment type="caution">
    <text evidence="1">The sequence shown here is derived from an EMBL/GenBank/DDBJ whole genome shotgun (WGS) entry which is preliminary data.</text>
</comment>
<accession>A0A2H0KGR5</accession>
<sequence>MKQNIGTIIIGLALIAGVVFGYMQSEKWLKNEAIQGCLSVGVDKFVNADGKGGADVPNPNSYDFCMKEKGYK</sequence>
<evidence type="ECO:0000313" key="1">
    <source>
        <dbReference type="EMBL" id="PIQ70429.1"/>
    </source>
</evidence>
<organism evidence="1 2">
    <name type="scientific">Candidatus Shapirobacteria bacterium CG11_big_fil_rev_8_21_14_0_20_40_12</name>
    <dbReference type="NCBI Taxonomy" id="1974889"/>
    <lineage>
        <taxon>Bacteria</taxon>
        <taxon>Candidatus Shapironibacteriota</taxon>
    </lineage>
</organism>
<protein>
    <submittedName>
        <fullName evidence="1">Uncharacterized protein</fullName>
    </submittedName>
</protein>
<dbReference type="EMBL" id="PCVI01000010">
    <property type="protein sequence ID" value="PIQ70429.1"/>
    <property type="molecule type" value="Genomic_DNA"/>
</dbReference>
<dbReference type="AlphaFoldDB" id="A0A2H0KGR5"/>
<proteinExistence type="predicted"/>
<evidence type="ECO:0000313" key="2">
    <source>
        <dbReference type="Proteomes" id="UP000231371"/>
    </source>
</evidence>
<dbReference type="Proteomes" id="UP000231371">
    <property type="component" value="Unassembled WGS sequence"/>
</dbReference>
<gene>
    <name evidence="1" type="ORF">COV89_00570</name>
</gene>
<reference evidence="1 2" key="1">
    <citation type="submission" date="2017-09" db="EMBL/GenBank/DDBJ databases">
        <title>Depth-based differentiation of microbial function through sediment-hosted aquifers and enrichment of novel symbionts in the deep terrestrial subsurface.</title>
        <authorList>
            <person name="Probst A.J."/>
            <person name="Ladd B."/>
            <person name="Jarett J.K."/>
            <person name="Geller-Mcgrath D.E."/>
            <person name="Sieber C.M."/>
            <person name="Emerson J.B."/>
            <person name="Anantharaman K."/>
            <person name="Thomas B.C."/>
            <person name="Malmstrom R."/>
            <person name="Stieglmeier M."/>
            <person name="Klingl A."/>
            <person name="Woyke T."/>
            <person name="Ryan C.M."/>
            <person name="Banfield J.F."/>
        </authorList>
    </citation>
    <scope>NUCLEOTIDE SEQUENCE [LARGE SCALE GENOMIC DNA]</scope>
    <source>
        <strain evidence="1">CG11_big_fil_rev_8_21_14_0_20_40_12</strain>
    </source>
</reference>
<name>A0A2H0KGR5_9BACT</name>